<comment type="subcellular location">
    <subcellularLocation>
        <location evidence="1">Cell inner membrane</location>
        <topology evidence="1">Multi-pass membrane protein</topology>
    </subcellularLocation>
</comment>
<keyword evidence="21" id="KW-1185">Reference proteome</keyword>
<evidence type="ECO:0000256" key="10">
    <source>
        <dbReference type="ARBA" id="ARBA00022777"/>
    </source>
</evidence>
<keyword evidence="9" id="KW-0547">Nucleotide-binding</keyword>
<evidence type="ECO:0000256" key="16">
    <source>
        <dbReference type="SAM" id="Phobius"/>
    </source>
</evidence>
<dbReference type="GO" id="GO:0042802">
    <property type="term" value="F:identical protein binding"/>
    <property type="evidence" value="ECO:0007669"/>
    <property type="project" value="UniProtKB-ARBA"/>
</dbReference>
<feature type="transmembrane region" description="Helical" evidence="16">
    <location>
        <begin position="26"/>
        <end position="46"/>
    </location>
</feature>
<dbReference type="GO" id="GO:0005886">
    <property type="term" value="C:plasma membrane"/>
    <property type="evidence" value="ECO:0007669"/>
    <property type="project" value="UniProtKB-SubCell"/>
</dbReference>
<proteinExistence type="inferred from homology"/>
<evidence type="ECO:0000313" key="21">
    <source>
        <dbReference type="Proteomes" id="UP000462931"/>
    </source>
</evidence>
<dbReference type="Pfam" id="PF13807">
    <property type="entry name" value="GNVR"/>
    <property type="match status" value="1"/>
</dbReference>
<comment type="caution">
    <text evidence="20">The sequence shown here is derived from an EMBL/GenBank/DDBJ whole genome shotgun (WGS) entry which is preliminary data.</text>
</comment>
<dbReference type="InterPro" id="IPR027417">
    <property type="entry name" value="P-loop_NTPase"/>
</dbReference>
<dbReference type="InterPro" id="IPR003856">
    <property type="entry name" value="LPS_length_determ_N"/>
</dbReference>
<evidence type="ECO:0000259" key="19">
    <source>
        <dbReference type="Pfam" id="PF13807"/>
    </source>
</evidence>
<keyword evidence="7 20" id="KW-0808">Transferase</keyword>
<dbReference type="Pfam" id="PF13614">
    <property type="entry name" value="AAA_31"/>
    <property type="match status" value="1"/>
</dbReference>
<keyword evidence="6" id="KW-0997">Cell inner membrane</keyword>
<evidence type="ECO:0000256" key="9">
    <source>
        <dbReference type="ARBA" id="ARBA00022741"/>
    </source>
</evidence>
<dbReference type="NCBIfam" id="TIGR01007">
    <property type="entry name" value="eps_fam"/>
    <property type="match status" value="1"/>
</dbReference>
<dbReference type="FunFam" id="3.40.50.300:FF:000527">
    <property type="entry name" value="Tyrosine-protein kinase etk"/>
    <property type="match status" value="1"/>
</dbReference>
<keyword evidence="10 20" id="KW-0418">Kinase</keyword>
<dbReference type="PANTHER" id="PTHR32309">
    <property type="entry name" value="TYROSINE-PROTEIN KINASE"/>
    <property type="match status" value="1"/>
</dbReference>
<evidence type="ECO:0000256" key="7">
    <source>
        <dbReference type="ARBA" id="ARBA00022679"/>
    </source>
</evidence>
<feature type="domain" description="AAA" evidence="18">
    <location>
        <begin position="577"/>
        <end position="696"/>
    </location>
</feature>
<dbReference type="InterPro" id="IPR025669">
    <property type="entry name" value="AAA_dom"/>
</dbReference>
<feature type="domain" description="Tyrosine-protein kinase G-rich" evidence="19">
    <location>
        <begin position="430"/>
        <end position="506"/>
    </location>
</feature>
<dbReference type="RefSeq" id="WP_154285865.1">
    <property type="nucleotide sequence ID" value="NZ_WKJI01000001.1"/>
</dbReference>
<evidence type="ECO:0000256" key="6">
    <source>
        <dbReference type="ARBA" id="ARBA00022519"/>
    </source>
</evidence>
<evidence type="ECO:0000256" key="11">
    <source>
        <dbReference type="ARBA" id="ARBA00022840"/>
    </source>
</evidence>
<dbReference type="Proteomes" id="UP000462931">
    <property type="component" value="Unassembled WGS sequence"/>
</dbReference>
<dbReference type="InterPro" id="IPR050445">
    <property type="entry name" value="Bact_polysacc_biosynth/exp"/>
</dbReference>
<keyword evidence="8 16" id="KW-0812">Transmembrane</keyword>
<accession>A0A7K0FI89</accession>
<dbReference type="EMBL" id="WKJI01000001">
    <property type="protein sequence ID" value="MRX45696.1"/>
    <property type="molecule type" value="Genomic_DNA"/>
</dbReference>
<evidence type="ECO:0000256" key="3">
    <source>
        <dbReference type="ARBA" id="ARBA00008883"/>
    </source>
</evidence>
<dbReference type="InterPro" id="IPR032807">
    <property type="entry name" value="GNVR"/>
</dbReference>
<protein>
    <recommendedName>
        <fullName evidence="4">non-specific protein-tyrosine kinase</fullName>
        <ecNumber evidence="4">2.7.10.2</ecNumber>
    </recommendedName>
</protein>
<evidence type="ECO:0000313" key="20">
    <source>
        <dbReference type="EMBL" id="MRX45696.1"/>
    </source>
</evidence>
<dbReference type="InterPro" id="IPR005702">
    <property type="entry name" value="Wzc-like_C"/>
</dbReference>
<gene>
    <name evidence="20" type="ORF">GJJ64_00665</name>
</gene>
<evidence type="ECO:0000256" key="8">
    <source>
        <dbReference type="ARBA" id="ARBA00022692"/>
    </source>
</evidence>
<evidence type="ECO:0000256" key="14">
    <source>
        <dbReference type="ARBA" id="ARBA00023137"/>
    </source>
</evidence>
<evidence type="ECO:0000256" key="15">
    <source>
        <dbReference type="ARBA" id="ARBA00051245"/>
    </source>
</evidence>
<dbReference type="AlphaFoldDB" id="A0A7K0FI89"/>
<comment type="similarity">
    <text evidence="3">Belongs to the etk/wzc family.</text>
</comment>
<evidence type="ECO:0000256" key="2">
    <source>
        <dbReference type="ARBA" id="ARBA00007316"/>
    </source>
</evidence>
<dbReference type="GO" id="GO:0004715">
    <property type="term" value="F:non-membrane spanning protein tyrosine kinase activity"/>
    <property type="evidence" value="ECO:0007669"/>
    <property type="project" value="UniProtKB-EC"/>
</dbReference>
<evidence type="ECO:0000256" key="13">
    <source>
        <dbReference type="ARBA" id="ARBA00023136"/>
    </source>
</evidence>
<dbReference type="EC" id="2.7.10.2" evidence="4"/>
<dbReference type="SUPFAM" id="SSF52540">
    <property type="entry name" value="P-loop containing nucleoside triphosphate hydrolases"/>
    <property type="match status" value="1"/>
</dbReference>
<name>A0A7K0FI89_9SPHI</name>
<evidence type="ECO:0000259" key="17">
    <source>
        <dbReference type="Pfam" id="PF02706"/>
    </source>
</evidence>
<sequence length="799" mass="91365">MQNKKTDTINQEIDYKKFFNIIISRWYWIIFTLLIALLSAYIYLWYTPKTYSTSTFLKFEEKQANLSNSVTLSSSTRSFTNKILSETWTLKSNRTLQKAVDYIDWEVSYFIDGRVRTSDLYPQKPFLIYILKKDSANFYKSLIRLTPNSKGFLITYKYHGKEKEIQKRYNDIIQLPGISFYIKKNYTLVSGSQYLFKFNLKSDFYGRMRAGLNIGEAARFASIAVLSKSDSNPYFAADALNAIIKVYIENDLGDKTQSAKQIIDFIDEQLANLNTAVTNSGERLKEFKQSNNFLELGAEASQVLSEVTRFEAENRNIDLQLLQLSQLQKQFQKNNQSISLNFNLDGSLDPLLNNLIGQWNSLIQERVALSNSFRDGAKPIEELDAKLNILREAAADNIQATINRIKLTKKFNQEKLNEAYNSLKNLPTQERQLFGLQRDYNINEKIFSYLSEKKLEAQISKASILPDAKSIDPARPNLYPVTPVPTAIWRFAWIIGIGSGIGLIFLARLLNPYIYDKETIESLTNIPIIGLIRNYPEKLDADSKQLLTLSKPKSLFAESVRSVRTNLSFVAGEKQSKVICVTSEVAGEGKSFVSLNLASSLALIDKKVIFIAADLRRSKIHKTFGLKQQAGLSTYLANQHELQDIIHQSGQENLDIIIAGQVPPNPAELMYSPRLTQLLEQLKQQYDYILFDTAPIGLVSDALPLIRVSDINLFVIRTGKSKPSAATIPNRIASEYELENTFIILNDYRTEALYSNYYSTKYSDNYYGYYYTDGSYDGAGYYTDDRPQQWWKKILKWKG</sequence>
<comment type="similarity">
    <text evidence="2">Belongs to the CpsD/CapB family.</text>
</comment>
<evidence type="ECO:0000256" key="5">
    <source>
        <dbReference type="ARBA" id="ARBA00022475"/>
    </source>
</evidence>
<dbReference type="PANTHER" id="PTHR32309:SF13">
    <property type="entry name" value="FERRIC ENTEROBACTIN TRANSPORT PROTEIN FEPE"/>
    <property type="match status" value="1"/>
</dbReference>
<evidence type="ECO:0000259" key="18">
    <source>
        <dbReference type="Pfam" id="PF13614"/>
    </source>
</evidence>
<keyword evidence="5" id="KW-1003">Cell membrane</keyword>
<dbReference type="GO" id="GO:0005524">
    <property type="term" value="F:ATP binding"/>
    <property type="evidence" value="ECO:0007669"/>
    <property type="project" value="UniProtKB-KW"/>
</dbReference>
<keyword evidence="13 16" id="KW-0472">Membrane</keyword>
<keyword evidence="12 16" id="KW-1133">Transmembrane helix</keyword>
<dbReference type="Gene3D" id="3.40.50.300">
    <property type="entry name" value="P-loop containing nucleotide triphosphate hydrolases"/>
    <property type="match status" value="1"/>
</dbReference>
<evidence type="ECO:0000256" key="4">
    <source>
        <dbReference type="ARBA" id="ARBA00011903"/>
    </source>
</evidence>
<keyword evidence="14" id="KW-0829">Tyrosine-protein kinase</keyword>
<dbReference type="CDD" id="cd05387">
    <property type="entry name" value="BY-kinase"/>
    <property type="match status" value="1"/>
</dbReference>
<comment type="catalytic activity">
    <reaction evidence="15">
        <text>L-tyrosyl-[protein] + ATP = O-phospho-L-tyrosyl-[protein] + ADP + H(+)</text>
        <dbReference type="Rhea" id="RHEA:10596"/>
        <dbReference type="Rhea" id="RHEA-COMP:10136"/>
        <dbReference type="Rhea" id="RHEA-COMP:20101"/>
        <dbReference type="ChEBI" id="CHEBI:15378"/>
        <dbReference type="ChEBI" id="CHEBI:30616"/>
        <dbReference type="ChEBI" id="CHEBI:46858"/>
        <dbReference type="ChEBI" id="CHEBI:61978"/>
        <dbReference type="ChEBI" id="CHEBI:456216"/>
        <dbReference type="EC" id="2.7.10.2"/>
    </reaction>
</comment>
<feature type="domain" description="Polysaccharide chain length determinant N-terminal" evidence="17">
    <location>
        <begin position="11"/>
        <end position="101"/>
    </location>
</feature>
<dbReference type="Pfam" id="PF02706">
    <property type="entry name" value="Wzz"/>
    <property type="match status" value="1"/>
</dbReference>
<keyword evidence="11" id="KW-0067">ATP-binding</keyword>
<reference evidence="20 21" key="1">
    <citation type="submission" date="2019-11" db="EMBL/GenBank/DDBJ databases">
        <authorList>
            <person name="Cheng Q."/>
            <person name="Yang Z."/>
        </authorList>
    </citation>
    <scope>NUCLEOTIDE SEQUENCE [LARGE SCALE GENOMIC DNA]</scope>
    <source>
        <strain evidence="20 21">HX-22-1</strain>
    </source>
</reference>
<organism evidence="20 21">
    <name type="scientific">Pedobacter puniceum</name>
    <dbReference type="NCBI Taxonomy" id="2666136"/>
    <lineage>
        <taxon>Bacteria</taxon>
        <taxon>Pseudomonadati</taxon>
        <taxon>Bacteroidota</taxon>
        <taxon>Sphingobacteriia</taxon>
        <taxon>Sphingobacteriales</taxon>
        <taxon>Sphingobacteriaceae</taxon>
        <taxon>Pedobacter</taxon>
    </lineage>
</organism>
<evidence type="ECO:0000256" key="1">
    <source>
        <dbReference type="ARBA" id="ARBA00004429"/>
    </source>
</evidence>
<evidence type="ECO:0000256" key="12">
    <source>
        <dbReference type="ARBA" id="ARBA00022989"/>
    </source>
</evidence>